<gene>
    <name evidence="4" type="ORF">METZ01_LOCUS288606</name>
</gene>
<organism evidence="4">
    <name type="scientific">marine metagenome</name>
    <dbReference type="NCBI Taxonomy" id="408172"/>
    <lineage>
        <taxon>unclassified sequences</taxon>
        <taxon>metagenomes</taxon>
        <taxon>ecological metagenomes</taxon>
    </lineage>
</organism>
<evidence type="ECO:0000259" key="3">
    <source>
        <dbReference type="PROSITE" id="PS51007"/>
    </source>
</evidence>
<evidence type="ECO:0000313" key="4">
    <source>
        <dbReference type="EMBL" id="SVC35752.1"/>
    </source>
</evidence>
<sequence length="134" mass="15186">VLAVWVVTKYGKQAQPQSLTEERDKARAEKRAELKNADDKALASYEHLGSVEVEKEDGNETLAYYRLPINDAVYEVFVQYGKNPEEFRQELVIRAFTKAKLPLDVSAEELALIIEGKKLFQTKICVSCHQTDPA</sequence>
<dbReference type="EMBL" id="UINC01086885">
    <property type="protein sequence ID" value="SVC35752.1"/>
    <property type="molecule type" value="Genomic_DNA"/>
</dbReference>
<evidence type="ECO:0000256" key="1">
    <source>
        <dbReference type="ARBA" id="ARBA00022723"/>
    </source>
</evidence>
<name>A0A382LKX7_9ZZZZ</name>
<feature type="domain" description="Cytochrome c" evidence="3">
    <location>
        <begin position="111"/>
        <end position="134"/>
    </location>
</feature>
<feature type="non-terminal residue" evidence="4">
    <location>
        <position position="1"/>
    </location>
</feature>
<keyword evidence="1" id="KW-0479">Metal-binding</keyword>
<accession>A0A382LKX7</accession>
<dbReference type="InterPro" id="IPR009056">
    <property type="entry name" value="Cyt_c-like_dom"/>
</dbReference>
<evidence type="ECO:0000256" key="2">
    <source>
        <dbReference type="ARBA" id="ARBA00023004"/>
    </source>
</evidence>
<dbReference type="GO" id="GO:0046872">
    <property type="term" value="F:metal ion binding"/>
    <property type="evidence" value="ECO:0007669"/>
    <property type="project" value="UniProtKB-KW"/>
</dbReference>
<dbReference type="PROSITE" id="PS51007">
    <property type="entry name" value="CYTC"/>
    <property type="match status" value="1"/>
</dbReference>
<dbReference type="GO" id="GO:0020037">
    <property type="term" value="F:heme binding"/>
    <property type="evidence" value="ECO:0007669"/>
    <property type="project" value="InterPro"/>
</dbReference>
<protein>
    <recommendedName>
        <fullName evidence="3">Cytochrome c domain-containing protein</fullName>
    </recommendedName>
</protein>
<dbReference type="GO" id="GO:0009055">
    <property type="term" value="F:electron transfer activity"/>
    <property type="evidence" value="ECO:0007669"/>
    <property type="project" value="InterPro"/>
</dbReference>
<proteinExistence type="predicted"/>
<keyword evidence="2" id="KW-0408">Iron</keyword>
<dbReference type="AlphaFoldDB" id="A0A382LKX7"/>
<reference evidence="4" key="1">
    <citation type="submission" date="2018-05" db="EMBL/GenBank/DDBJ databases">
        <authorList>
            <person name="Lanie J.A."/>
            <person name="Ng W.-L."/>
            <person name="Kazmierczak K.M."/>
            <person name="Andrzejewski T.M."/>
            <person name="Davidsen T.M."/>
            <person name="Wayne K.J."/>
            <person name="Tettelin H."/>
            <person name="Glass J.I."/>
            <person name="Rusch D."/>
            <person name="Podicherti R."/>
            <person name="Tsui H.-C.T."/>
            <person name="Winkler M.E."/>
        </authorList>
    </citation>
    <scope>NUCLEOTIDE SEQUENCE</scope>
</reference>
<feature type="non-terminal residue" evidence="4">
    <location>
        <position position="134"/>
    </location>
</feature>